<evidence type="ECO:0000313" key="2">
    <source>
        <dbReference type="EMBL" id="PTE20126.1"/>
    </source>
</evidence>
<comment type="caution">
    <text evidence="2">The sequence shown here is derived from an EMBL/GenBank/DDBJ whole genome shotgun (WGS) entry which is preliminary data.</text>
</comment>
<keyword evidence="1" id="KW-0732">Signal</keyword>
<dbReference type="Pfam" id="PF02643">
    <property type="entry name" value="DUF192"/>
    <property type="match status" value="1"/>
</dbReference>
<dbReference type="InterPro" id="IPR003795">
    <property type="entry name" value="DUF192"/>
</dbReference>
<dbReference type="Proteomes" id="UP000241010">
    <property type="component" value="Unassembled WGS sequence"/>
</dbReference>
<dbReference type="RefSeq" id="WP_107665435.1">
    <property type="nucleotide sequence ID" value="NZ_PZKG01000134.1"/>
</dbReference>
<feature type="chain" id="PRO_5015530292" evidence="1">
    <location>
        <begin position="18"/>
        <end position="153"/>
    </location>
</feature>
<dbReference type="PANTHER" id="PTHR37953">
    <property type="entry name" value="UPF0127 PROTEIN MJ1496"/>
    <property type="match status" value="1"/>
</dbReference>
<dbReference type="AlphaFoldDB" id="A0A2T4JQE9"/>
<keyword evidence="3" id="KW-1185">Reference proteome</keyword>
<dbReference type="EMBL" id="PZKG01000134">
    <property type="protein sequence ID" value="PTE20126.1"/>
    <property type="molecule type" value="Genomic_DNA"/>
</dbReference>
<accession>A0A2T4JQE9</accession>
<name>A0A2T4JQE9_9RHOB</name>
<organism evidence="2 3">
    <name type="scientific">Cereibacter changlensis JA139</name>
    <dbReference type="NCBI Taxonomy" id="1188249"/>
    <lineage>
        <taxon>Bacteria</taxon>
        <taxon>Pseudomonadati</taxon>
        <taxon>Pseudomonadota</taxon>
        <taxon>Alphaproteobacteria</taxon>
        <taxon>Rhodobacterales</taxon>
        <taxon>Paracoccaceae</taxon>
        <taxon>Cereibacter</taxon>
    </lineage>
</organism>
<protein>
    <submittedName>
        <fullName evidence="2">DUF192 domain-containing protein</fullName>
    </submittedName>
</protein>
<feature type="signal peptide" evidence="1">
    <location>
        <begin position="1"/>
        <end position="17"/>
    </location>
</feature>
<evidence type="ECO:0000313" key="3">
    <source>
        <dbReference type="Proteomes" id="UP000241010"/>
    </source>
</evidence>
<proteinExistence type="predicted"/>
<gene>
    <name evidence="2" type="ORF">C5F48_19220</name>
</gene>
<dbReference type="OrthoDB" id="9808290at2"/>
<dbReference type="PANTHER" id="PTHR37953:SF1">
    <property type="entry name" value="UPF0127 PROTEIN MJ1496"/>
    <property type="match status" value="1"/>
</dbReference>
<dbReference type="InterPro" id="IPR038695">
    <property type="entry name" value="Saro_0823-like_sf"/>
</dbReference>
<dbReference type="Gene3D" id="2.60.120.1140">
    <property type="entry name" value="Protein of unknown function DUF192"/>
    <property type="match status" value="1"/>
</dbReference>
<sequence>MKSLVLALLLAPGLAQAACREDTVELRGPGGSARFTVEIADTPGERAQGLMNRESMPRSHGMLFLYEQPQPASFWMKNTLIPLDMIFAGPDGTVKTVHENAVPLDETAIPGGDGILAVLEINGGLARRMGIAPGTVLRHPGLDQSAAAWPCAE</sequence>
<evidence type="ECO:0000256" key="1">
    <source>
        <dbReference type="SAM" id="SignalP"/>
    </source>
</evidence>
<reference evidence="2 3" key="1">
    <citation type="submission" date="2018-03" db="EMBL/GenBank/DDBJ databases">
        <title>Cereibacter changlensis.</title>
        <authorList>
            <person name="Meyer T.E."/>
            <person name="Miller S."/>
            <person name="Lodha T."/>
            <person name="Gandham S."/>
            <person name="Chintalapati S."/>
            <person name="Chintalapati V.R."/>
        </authorList>
    </citation>
    <scope>NUCLEOTIDE SEQUENCE [LARGE SCALE GENOMIC DNA]</scope>
    <source>
        <strain evidence="2 3">JA139</strain>
    </source>
</reference>